<evidence type="ECO:0000313" key="4">
    <source>
        <dbReference type="Proteomes" id="UP000295685"/>
    </source>
</evidence>
<evidence type="ECO:0000313" key="2">
    <source>
        <dbReference type="EMBL" id="TEA09306.1"/>
    </source>
</evidence>
<accession>A0A4R8SDK9</accession>
<protein>
    <submittedName>
        <fullName evidence="1">Uncharacterized protein</fullName>
    </submittedName>
</protein>
<keyword evidence="3" id="KW-1185">Reference proteome</keyword>
<comment type="caution">
    <text evidence="1">The sequence shown here is derived from an EMBL/GenBank/DDBJ whole genome shotgun (WGS) entry which is preliminary data.</text>
</comment>
<dbReference type="RefSeq" id="WP_078362895.1">
    <property type="nucleotide sequence ID" value="NZ_PECK01000006.1"/>
</dbReference>
<dbReference type="EMBL" id="PECK01000006">
    <property type="protein sequence ID" value="TDZ93523.1"/>
    <property type="molecule type" value="Genomic_DNA"/>
</dbReference>
<reference evidence="3 4" key="1">
    <citation type="journal article" date="2019" name="Sci. Rep.">
        <title>Extended insight into the Mycobacterium chelonae-abscessus complex through whole genome sequencing of Mycobacterium salmoniphilum outbreak and Mycobacterium salmoniphilum-like strains.</title>
        <authorList>
            <person name="Behra P.R.K."/>
            <person name="Das S."/>
            <person name="Pettersson B.M.F."/>
            <person name="Shirreff L."/>
            <person name="DuCote T."/>
            <person name="Jacobsson K.G."/>
            <person name="Ennis D.G."/>
            <person name="Kirsebom L.A."/>
        </authorList>
    </citation>
    <scope>NUCLEOTIDE SEQUENCE [LARGE SCALE GENOMIC DNA]</scope>
    <source>
        <strain evidence="2 3">CCUG 60883</strain>
        <strain evidence="1 4">CCUG 60885</strain>
    </source>
</reference>
<dbReference type="EMBL" id="PECM01000001">
    <property type="protein sequence ID" value="TEA09306.1"/>
    <property type="molecule type" value="Genomic_DNA"/>
</dbReference>
<dbReference type="Proteomes" id="UP000295685">
    <property type="component" value="Unassembled WGS sequence"/>
</dbReference>
<proteinExistence type="predicted"/>
<name>A0A4R8SDK9_9MYCO</name>
<sequence>MTARRVGEQLDPLISAVRAHRVGRGAVTKAATRRAPPQWSGAELIVALDRALTMSQAAKQLDRTVGRCVQHVTIYCHENDLKPA</sequence>
<evidence type="ECO:0000313" key="3">
    <source>
        <dbReference type="Proteomes" id="UP000294844"/>
    </source>
</evidence>
<dbReference type="AlphaFoldDB" id="A0A4R8SDK9"/>
<organism evidence="1 4">
    <name type="scientific">Mycobacteroides salmoniphilum</name>
    <dbReference type="NCBI Taxonomy" id="404941"/>
    <lineage>
        <taxon>Bacteria</taxon>
        <taxon>Bacillati</taxon>
        <taxon>Actinomycetota</taxon>
        <taxon>Actinomycetes</taxon>
        <taxon>Mycobacteriales</taxon>
        <taxon>Mycobacteriaceae</taxon>
        <taxon>Mycobacteroides</taxon>
    </lineage>
</organism>
<gene>
    <name evidence="2" type="ORF">CCUG60883_00067</name>
    <name evidence="1" type="ORF">CCUG60885_03126</name>
</gene>
<dbReference type="Proteomes" id="UP000294844">
    <property type="component" value="Unassembled WGS sequence"/>
</dbReference>
<evidence type="ECO:0000313" key="1">
    <source>
        <dbReference type="EMBL" id="TDZ93523.1"/>
    </source>
</evidence>